<keyword evidence="1" id="KW-0812">Transmembrane</keyword>
<comment type="caution">
    <text evidence="2">The sequence shown here is derived from an EMBL/GenBank/DDBJ whole genome shotgun (WGS) entry which is preliminary data.</text>
</comment>
<feature type="transmembrane region" description="Helical" evidence="1">
    <location>
        <begin position="135"/>
        <end position="158"/>
    </location>
</feature>
<sequence length="317" mass="35013">MRANHVTIQNTSSISCSLSFATTLLSYPYPSLLFLVEDTAQSESESMAATLCLLKSPILPLKPHHPRSKLPVLSSPSKQIIRNESVNPPRLLTHTFHHLKSVSLPLTTLALPFFFDTQDALAVNGEFGILEGRSFALVHPIVMGGLFFYTLWAGYLGWQWRRVRTIQNEVNELKKQVKPAAVTPEGKPVEAPPSPVELQIQKLTEERKELVKGSYRDRHFNAGSILLGFGVLEAVAGGVNTWFRTGKLFPGPHLFAGAAITVLWAAAAALVPAMQKGNETARSLHIALNAVNVLLFVWQIPTGIDIVFKVFEFTKWP</sequence>
<protein>
    <recommendedName>
        <fullName evidence="4">DUF4079 domain-containing protein</fullName>
    </recommendedName>
</protein>
<evidence type="ECO:0008006" key="4">
    <source>
        <dbReference type="Google" id="ProtNLM"/>
    </source>
</evidence>
<proteinExistence type="predicted"/>
<dbReference type="InterPro" id="IPR025067">
    <property type="entry name" value="DUF4079"/>
</dbReference>
<dbReference type="EMBL" id="JBBPBN010000004">
    <property type="protein sequence ID" value="KAK9040697.1"/>
    <property type="molecule type" value="Genomic_DNA"/>
</dbReference>
<gene>
    <name evidence="2" type="ORF">V6N11_015838</name>
</gene>
<evidence type="ECO:0000256" key="1">
    <source>
        <dbReference type="SAM" id="Phobius"/>
    </source>
</evidence>
<keyword evidence="1" id="KW-0472">Membrane</keyword>
<feature type="transmembrane region" description="Helical" evidence="1">
    <location>
        <begin position="286"/>
        <end position="308"/>
    </location>
</feature>
<keyword evidence="1" id="KW-1133">Transmembrane helix</keyword>
<dbReference type="PANTHER" id="PTHR34679:SF2">
    <property type="entry name" value="OS02G0122500 PROTEIN"/>
    <property type="match status" value="1"/>
</dbReference>
<evidence type="ECO:0000313" key="3">
    <source>
        <dbReference type="Proteomes" id="UP001396334"/>
    </source>
</evidence>
<feature type="transmembrane region" description="Helical" evidence="1">
    <location>
        <begin position="222"/>
        <end position="243"/>
    </location>
</feature>
<evidence type="ECO:0000313" key="2">
    <source>
        <dbReference type="EMBL" id="KAK9040697.1"/>
    </source>
</evidence>
<dbReference type="PROSITE" id="PS51257">
    <property type="entry name" value="PROKAR_LIPOPROTEIN"/>
    <property type="match status" value="1"/>
</dbReference>
<keyword evidence="3" id="KW-1185">Reference proteome</keyword>
<name>A0ABR2TTJ5_9ROSI</name>
<feature type="transmembrane region" description="Helical" evidence="1">
    <location>
        <begin position="255"/>
        <end position="274"/>
    </location>
</feature>
<accession>A0ABR2TTJ5</accession>
<organism evidence="2 3">
    <name type="scientific">Hibiscus sabdariffa</name>
    <name type="common">roselle</name>
    <dbReference type="NCBI Taxonomy" id="183260"/>
    <lineage>
        <taxon>Eukaryota</taxon>
        <taxon>Viridiplantae</taxon>
        <taxon>Streptophyta</taxon>
        <taxon>Embryophyta</taxon>
        <taxon>Tracheophyta</taxon>
        <taxon>Spermatophyta</taxon>
        <taxon>Magnoliopsida</taxon>
        <taxon>eudicotyledons</taxon>
        <taxon>Gunneridae</taxon>
        <taxon>Pentapetalae</taxon>
        <taxon>rosids</taxon>
        <taxon>malvids</taxon>
        <taxon>Malvales</taxon>
        <taxon>Malvaceae</taxon>
        <taxon>Malvoideae</taxon>
        <taxon>Hibiscus</taxon>
    </lineage>
</organism>
<dbReference type="PANTHER" id="PTHR34679">
    <property type="match status" value="1"/>
</dbReference>
<dbReference type="Pfam" id="PF13301">
    <property type="entry name" value="DUF4079"/>
    <property type="match status" value="1"/>
</dbReference>
<reference evidence="2 3" key="1">
    <citation type="journal article" date="2024" name="G3 (Bethesda)">
        <title>Genome assembly of Hibiscus sabdariffa L. provides insights into metabolisms of medicinal natural products.</title>
        <authorList>
            <person name="Kim T."/>
        </authorList>
    </citation>
    <scope>NUCLEOTIDE SEQUENCE [LARGE SCALE GENOMIC DNA]</scope>
    <source>
        <strain evidence="2">TK-2024</strain>
        <tissue evidence="2">Old leaves</tissue>
    </source>
</reference>
<dbReference type="Proteomes" id="UP001396334">
    <property type="component" value="Unassembled WGS sequence"/>
</dbReference>